<dbReference type="EMBL" id="CP016268">
    <property type="protein sequence ID" value="ANO51220.1"/>
    <property type="molecule type" value="Genomic_DNA"/>
</dbReference>
<dbReference type="Proteomes" id="UP000092695">
    <property type="component" value="Chromosome"/>
</dbReference>
<dbReference type="Gene3D" id="3.30.1150.10">
    <property type="match status" value="1"/>
</dbReference>
<organism evidence="2 3">
    <name type="scientific">Woeseia oceani</name>
    <dbReference type="NCBI Taxonomy" id="1548547"/>
    <lineage>
        <taxon>Bacteria</taxon>
        <taxon>Pseudomonadati</taxon>
        <taxon>Pseudomonadota</taxon>
        <taxon>Gammaproteobacteria</taxon>
        <taxon>Woeseiales</taxon>
        <taxon>Woeseiaceae</taxon>
        <taxon>Woeseia</taxon>
    </lineage>
</organism>
<proteinExistence type="predicted"/>
<evidence type="ECO:0008006" key="4">
    <source>
        <dbReference type="Google" id="ProtNLM"/>
    </source>
</evidence>
<protein>
    <recommendedName>
        <fullName evidence="4">TonB C-terminal domain-containing protein</fullName>
    </recommendedName>
</protein>
<dbReference type="RefSeq" id="WP_068615358.1">
    <property type="nucleotide sequence ID" value="NZ_CP016268.1"/>
</dbReference>
<dbReference type="AlphaFoldDB" id="A0A193LFB2"/>
<name>A0A193LFB2_9GAMM</name>
<reference evidence="2 3" key="1">
    <citation type="submission" date="2016-06" db="EMBL/GenBank/DDBJ databases">
        <title>Complete genome sequence of a deep-branching marine Gamma Proteobacterium Woeseia oceani type strain XK5.</title>
        <authorList>
            <person name="Mu D."/>
            <person name="Du Z."/>
        </authorList>
    </citation>
    <scope>NUCLEOTIDE SEQUENCE [LARGE SCALE GENOMIC DNA]</scope>
    <source>
        <strain evidence="2 3">XK5</strain>
    </source>
</reference>
<gene>
    <name evidence="2" type="ORF">BA177_08410</name>
</gene>
<evidence type="ECO:0000256" key="1">
    <source>
        <dbReference type="SAM" id="SignalP"/>
    </source>
</evidence>
<keyword evidence="1" id="KW-0732">Signal</keyword>
<accession>A0A193LFB2</accession>
<keyword evidence="3" id="KW-1185">Reference proteome</keyword>
<evidence type="ECO:0000313" key="2">
    <source>
        <dbReference type="EMBL" id="ANO51220.1"/>
    </source>
</evidence>
<dbReference type="KEGG" id="woc:BA177_08410"/>
<sequence>MTARTSRYTLIGYLLFSSLAAAERVPATFDHPEDPLLPRIEFPELRGDATAILQCASQVKASGRMEESGCYVKNAGDEVFIKAIVLAAKKARMTPARVNGKAISVYVQFRVEFRKAGDEQTVRILNNPGLQENIEAYGDEHIAAQRGLTSERWQKECPKRVRFTVWAKAHVAADGAQSNFSILPGEGAAITQRCSDAILATLNESEFTPAYADGEPVPSSFIEPFGS</sequence>
<dbReference type="SUPFAM" id="SSF74653">
    <property type="entry name" value="TolA/TonB C-terminal domain"/>
    <property type="match status" value="1"/>
</dbReference>
<feature type="chain" id="PRO_5008260145" description="TonB C-terminal domain-containing protein" evidence="1">
    <location>
        <begin position="23"/>
        <end position="227"/>
    </location>
</feature>
<evidence type="ECO:0000313" key="3">
    <source>
        <dbReference type="Proteomes" id="UP000092695"/>
    </source>
</evidence>
<feature type="signal peptide" evidence="1">
    <location>
        <begin position="1"/>
        <end position="22"/>
    </location>
</feature>